<evidence type="ECO:0000313" key="2">
    <source>
        <dbReference type="EMBL" id="HGU58990.1"/>
    </source>
</evidence>
<keyword evidence="1" id="KW-0436">Ligase</keyword>
<dbReference type="PANTHER" id="PTHR13017">
    <property type="entry name" value="5-FORMYLTETRAHYDROFOLATE CYCLO-LIGASE-RELATED"/>
    <property type="match status" value="1"/>
</dbReference>
<dbReference type="GO" id="GO:0016874">
    <property type="term" value="F:ligase activity"/>
    <property type="evidence" value="ECO:0007669"/>
    <property type="project" value="UniProtKB-KW"/>
</dbReference>
<reference evidence="1" key="1">
    <citation type="journal article" date="2020" name="mSystems">
        <title>Genome- and Community-Level Interaction Insights into Carbon Utilization and Element Cycling Functions of Hydrothermarchaeota in Hydrothermal Sediment.</title>
        <authorList>
            <person name="Zhou Z."/>
            <person name="Liu Y."/>
            <person name="Xu W."/>
            <person name="Pan J."/>
            <person name="Luo Z.H."/>
            <person name="Li M."/>
        </authorList>
    </citation>
    <scope>NUCLEOTIDE SEQUENCE [LARGE SCALE GENOMIC DNA]</scope>
    <source>
        <strain evidence="2">SpSt-62</strain>
        <strain evidence="1">SpSt-97</strain>
    </source>
</reference>
<dbReference type="SUPFAM" id="SSF100950">
    <property type="entry name" value="NagB/RpiA/CoA transferase-like"/>
    <property type="match status" value="1"/>
</dbReference>
<dbReference type="Pfam" id="PF01812">
    <property type="entry name" value="5-FTHF_cyc-lig"/>
    <property type="match status" value="1"/>
</dbReference>
<name>A0A7C3UCL0_9EURY</name>
<dbReference type="EMBL" id="DTPI01000032">
    <property type="protein sequence ID" value="HGE66750.1"/>
    <property type="molecule type" value="Genomic_DNA"/>
</dbReference>
<dbReference type="Gene3D" id="3.40.50.10420">
    <property type="entry name" value="NagB/RpiA/CoA transferase-like"/>
    <property type="match status" value="1"/>
</dbReference>
<comment type="caution">
    <text evidence="1">The sequence shown here is derived from an EMBL/GenBank/DDBJ whole genome shotgun (WGS) entry which is preliminary data.</text>
</comment>
<dbReference type="AlphaFoldDB" id="A0A7C3UCL0"/>
<dbReference type="PANTHER" id="PTHR13017:SF0">
    <property type="entry name" value="METHENYLTETRAHYDROFOLATE SYNTHASE DOMAIN-CONTAINING PROTEIN"/>
    <property type="match status" value="1"/>
</dbReference>
<gene>
    <name evidence="2" type="ORF">ENT89_02080</name>
    <name evidence="1" type="ORF">ENX77_06520</name>
</gene>
<accession>A0A7C3UCL0</accession>
<dbReference type="EMBL" id="DTAK01000012">
    <property type="protein sequence ID" value="HGU58990.1"/>
    <property type="molecule type" value="Genomic_DNA"/>
</dbReference>
<organism evidence="1">
    <name type="scientific">Geoglobus ahangari</name>
    <dbReference type="NCBI Taxonomy" id="113653"/>
    <lineage>
        <taxon>Archaea</taxon>
        <taxon>Methanobacteriati</taxon>
        <taxon>Methanobacteriota</taxon>
        <taxon>Archaeoglobi</taxon>
        <taxon>Archaeoglobales</taxon>
        <taxon>Archaeoglobaceae</taxon>
        <taxon>Geoglobus</taxon>
    </lineage>
</organism>
<protein>
    <submittedName>
        <fullName evidence="1">5-formyltetrahydrofolate cyclo-ligase</fullName>
    </submittedName>
</protein>
<dbReference type="InterPro" id="IPR024185">
    <property type="entry name" value="FTHF_cligase-like_sf"/>
</dbReference>
<proteinExistence type="predicted"/>
<dbReference type="GO" id="GO:0005737">
    <property type="term" value="C:cytoplasm"/>
    <property type="evidence" value="ECO:0007669"/>
    <property type="project" value="TreeGrafter"/>
</dbReference>
<dbReference type="InterPro" id="IPR037171">
    <property type="entry name" value="NagB/RpiA_transferase-like"/>
</dbReference>
<sequence>MKFKSKQEAREFVWKAIGKYSKFPPPFGRIPNFIGAEKACEKLREIENYRKVRVVFAAPDSPLKRAREIVIEDGKILLAVKPKMTGFLIIDRGRAGTIKEMIRYGKEVNLDELNLKVDIFLQGCVAVDRKGNRIGKGSGFGDREFHLLKDSGLLSRNCLYIVVAHPIQIFDDLSYLMDEHDVKADVILTPNEIIWIKKI</sequence>
<dbReference type="InterPro" id="IPR002698">
    <property type="entry name" value="FTHF_cligase"/>
</dbReference>
<evidence type="ECO:0000313" key="1">
    <source>
        <dbReference type="EMBL" id="HGE66750.1"/>
    </source>
</evidence>